<reference evidence="5 6" key="1">
    <citation type="submission" date="2018-04" db="EMBL/GenBank/DDBJ databases">
        <title>Denitrifier Microvirgula.</title>
        <authorList>
            <person name="Anderson E."/>
            <person name="Jang J."/>
            <person name="Ishii S."/>
        </authorList>
    </citation>
    <scope>NUCLEOTIDE SEQUENCE [LARGE SCALE GENOMIC DNA]</scope>
    <source>
        <strain evidence="5 6">BE2.4</strain>
    </source>
</reference>
<evidence type="ECO:0000256" key="2">
    <source>
        <dbReference type="SAM" id="SignalP"/>
    </source>
</evidence>
<dbReference type="PROSITE" id="PS00922">
    <property type="entry name" value="TRANSGLYCOSYLASE"/>
    <property type="match status" value="1"/>
</dbReference>
<feature type="signal peptide" evidence="2">
    <location>
        <begin position="1"/>
        <end position="28"/>
    </location>
</feature>
<dbReference type="InterPro" id="IPR023346">
    <property type="entry name" value="Lysozyme-like_dom_sf"/>
</dbReference>
<feature type="domain" description="Transglycosylase SLT" evidence="3">
    <location>
        <begin position="94"/>
        <end position="193"/>
    </location>
</feature>
<dbReference type="PANTHER" id="PTHR37423:SF2">
    <property type="entry name" value="MEMBRANE-BOUND LYTIC MUREIN TRANSGLYCOSYLASE C"/>
    <property type="match status" value="1"/>
</dbReference>
<dbReference type="Gene3D" id="1.10.530.10">
    <property type="match status" value="1"/>
</dbReference>
<dbReference type="CDD" id="cd00254">
    <property type="entry name" value="LT-like"/>
    <property type="match status" value="1"/>
</dbReference>
<feature type="chain" id="PRO_5015745835" evidence="2">
    <location>
        <begin position="29"/>
        <end position="234"/>
    </location>
</feature>
<gene>
    <name evidence="5" type="ORF">DAI18_02220</name>
</gene>
<dbReference type="PANTHER" id="PTHR37423">
    <property type="entry name" value="SOLUBLE LYTIC MUREIN TRANSGLYCOSYLASE-RELATED"/>
    <property type="match status" value="1"/>
</dbReference>
<dbReference type="GO" id="GO:0000270">
    <property type="term" value="P:peptidoglycan metabolic process"/>
    <property type="evidence" value="ECO:0007669"/>
    <property type="project" value="InterPro"/>
</dbReference>
<dbReference type="RefSeq" id="WP_107888662.1">
    <property type="nucleotide sequence ID" value="NZ_CALFSO010000055.1"/>
</dbReference>
<dbReference type="EMBL" id="CP028519">
    <property type="protein sequence ID" value="AVY92988.1"/>
    <property type="molecule type" value="Genomic_DNA"/>
</dbReference>
<keyword evidence="6" id="KW-1185">Reference proteome</keyword>
<evidence type="ECO:0000256" key="1">
    <source>
        <dbReference type="ARBA" id="ARBA00007734"/>
    </source>
</evidence>
<dbReference type="GO" id="GO:0008933">
    <property type="term" value="F:peptidoglycan lytic transglycosylase activity"/>
    <property type="evidence" value="ECO:0007669"/>
    <property type="project" value="InterPro"/>
</dbReference>
<dbReference type="GO" id="GO:0016020">
    <property type="term" value="C:membrane"/>
    <property type="evidence" value="ECO:0007669"/>
    <property type="project" value="InterPro"/>
</dbReference>
<dbReference type="STRING" id="1122240.GCA_000620105_03066"/>
<name>A0A2S0P6I4_9NEIS</name>
<dbReference type="Pfam" id="PF01464">
    <property type="entry name" value="SLT"/>
    <property type="match status" value="1"/>
</dbReference>
<evidence type="ECO:0000313" key="6">
    <source>
        <dbReference type="Proteomes" id="UP000244173"/>
    </source>
</evidence>
<evidence type="ECO:0000313" key="5">
    <source>
        <dbReference type="EMBL" id="AVY92988.1"/>
    </source>
</evidence>
<evidence type="ECO:0000259" key="4">
    <source>
        <dbReference type="Pfam" id="PF13511"/>
    </source>
</evidence>
<dbReference type="Proteomes" id="UP000244173">
    <property type="component" value="Chromosome"/>
</dbReference>
<accession>A0A2S0P6I4</accession>
<protein>
    <submittedName>
        <fullName evidence="5">Lytic transglycosylase domain-containing protein</fullName>
    </submittedName>
</protein>
<dbReference type="InterPro" id="IPR025392">
    <property type="entry name" value="DUF4124"/>
</dbReference>
<dbReference type="KEGG" id="maer:DAI18_02220"/>
<keyword evidence="2" id="KW-0732">Signal</keyword>
<proteinExistence type="inferred from homology"/>
<sequence>MIFKRLICHTLRALTLASFLLVTLPSQAAMYGYVDDTGRVHVSSQKIDERYQYIPPGQTLSATRPVNRITHPYNIKPARPVTPSPARVERYRDMVEEVAARYKLNPDLLHAIISVESGYNPKALSNRGAHGLMQVTRSTARRFGSEQPMDPRQNLEAGARYISYLLKMFDNRLTLVIAAYNAGEGAVKRYNAVPPYAETRQYVAKVLATYAAASMDDNGAAAPAPRLEKAAFNG</sequence>
<dbReference type="InterPro" id="IPR008258">
    <property type="entry name" value="Transglycosylase_SLT_dom_1"/>
</dbReference>
<dbReference type="AlphaFoldDB" id="A0A2S0P6I4"/>
<feature type="domain" description="DUF4124" evidence="4">
    <location>
        <begin position="18"/>
        <end position="60"/>
    </location>
</feature>
<evidence type="ECO:0000259" key="3">
    <source>
        <dbReference type="Pfam" id="PF01464"/>
    </source>
</evidence>
<organism evidence="5 6">
    <name type="scientific">Microvirgula aerodenitrificans</name>
    <dbReference type="NCBI Taxonomy" id="57480"/>
    <lineage>
        <taxon>Bacteria</taxon>
        <taxon>Pseudomonadati</taxon>
        <taxon>Pseudomonadota</taxon>
        <taxon>Betaproteobacteria</taxon>
        <taxon>Neisseriales</taxon>
        <taxon>Aquaspirillaceae</taxon>
        <taxon>Microvirgula</taxon>
    </lineage>
</organism>
<dbReference type="InterPro" id="IPR000189">
    <property type="entry name" value="Transglyc_AS"/>
</dbReference>
<comment type="similarity">
    <text evidence="1">Belongs to the transglycosylase Slt family.</text>
</comment>
<dbReference type="Pfam" id="PF13511">
    <property type="entry name" value="DUF4124"/>
    <property type="match status" value="1"/>
</dbReference>
<dbReference type="SUPFAM" id="SSF53955">
    <property type="entry name" value="Lysozyme-like"/>
    <property type="match status" value="1"/>
</dbReference>